<reference evidence="11 12" key="1">
    <citation type="submission" date="2017-10" db="EMBL/GenBank/DDBJ databases">
        <title>Bacillus sp. nov., a halophilic bacterium isolated from a Keqin Lake.</title>
        <authorList>
            <person name="Wang H."/>
        </authorList>
    </citation>
    <scope>NUCLEOTIDE SEQUENCE [LARGE SCALE GENOMIC DNA]</scope>
    <source>
        <strain evidence="11 12">KCTC 13187</strain>
    </source>
</reference>
<accession>A0A3A9K5L5</accession>
<dbReference type="InterPro" id="IPR020449">
    <property type="entry name" value="Tscrpt_reg_AraC-type_HTH"/>
</dbReference>
<dbReference type="InterPro" id="IPR001789">
    <property type="entry name" value="Sig_transdc_resp-reg_receiver"/>
</dbReference>
<dbReference type="GO" id="GO:0005737">
    <property type="term" value="C:cytoplasm"/>
    <property type="evidence" value="ECO:0007669"/>
    <property type="project" value="UniProtKB-SubCell"/>
</dbReference>
<feature type="modified residue" description="4-aspartylphosphate" evidence="8">
    <location>
        <position position="54"/>
    </location>
</feature>
<keyword evidence="6" id="KW-0238">DNA-binding</keyword>
<comment type="caution">
    <text evidence="11">The sequence shown here is derived from an EMBL/GenBank/DDBJ whole genome shotgun (WGS) entry which is preliminary data.</text>
</comment>
<dbReference type="PANTHER" id="PTHR42713">
    <property type="entry name" value="HISTIDINE KINASE-RELATED"/>
    <property type="match status" value="1"/>
</dbReference>
<dbReference type="CDD" id="cd17536">
    <property type="entry name" value="REC_YesN-like"/>
    <property type="match status" value="1"/>
</dbReference>
<dbReference type="InterPro" id="IPR051552">
    <property type="entry name" value="HptR"/>
</dbReference>
<dbReference type="Gene3D" id="1.10.10.60">
    <property type="entry name" value="Homeodomain-like"/>
    <property type="match status" value="2"/>
</dbReference>
<comment type="subcellular location">
    <subcellularLocation>
        <location evidence="1">Cytoplasm</location>
    </subcellularLocation>
</comment>
<dbReference type="GO" id="GO:0003700">
    <property type="term" value="F:DNA-binding transcription factor activity"/>
    <property type="evidence" value="ECO:0007669"/>
    <property type="project" value="InterPro"/>
</dbReference>
<keyword evidence="3 8" id="KW-0597">Phosphoprotein</keyword>
<dbReference type="InterPro" id="IPR018060">
    <property type="entry name" value="HTH_AraC"/>
</dbReference>
<dbReference type="InterPro" id="IPR011006">
    <property type="entry name" value="CheY-like_superfamily"/>
</dbReference>
<dbReference type="PANTHER" id="PTHR42713:SF3">
    <property type="entry name" value="TRANSCRIPTIONAL REGULATORY PROTEIN HPTR"/>
    <property type="match status" value="1"/>
</dbReference>
<keyword evidence="2" id="KW-0963">Cytoplasm</keyword>
<evidence type="ECO:0000256" key="1">
    <source>
        <dbReference type="ARBA" id="ARBA00004496"/>
    </source>
</evidence>
<evidence type="ECO:0000259" key="10">
    <source>
        <dbReference type="PROSITE" id="PS50110"/>
    </source>
</evidence>
<evidence type="ECO:0000259" key="9">
    <source>
        <dbReference type="PROSITE" id="PS01124"/>
    </source>
</evidence>
<evidence type="ECO:0000256" key="4">
    <source>
        <dbReference type="ARBA" id="ARBA00023012"/>
    </source>
</evidence>
<dbReference type="RefSeq" id="WP_110938694.1">
    <property type="nucleotide sequence ID" value="NZ_KZ614147.1"/>
</dbReference>
<dbReference type="Proteomes" id="UP000281498">
    <property type="component" value="Unassembled WGS sequence"/>
</dbReference>
<name>A0A3A9K5L5_9BACI</name>
<dbReference type="SMART" id="SM00448">
    <property type="entry name" value="REC"/>
    <property type="match status" value="1"/>
</dbReference>
<dbReference type="PROSITE" id="PS00041">
    <property type="entry name" value="HTH_ARAC_FAMILY_1"/>
    <property type="match status" value="1"/>
</dbReference>
<dbReference type="Pfam" id="PF00072">
    <property type="entry name" value="Response_reg"/>
    <property type="match status" value="1"/>
</dbReference>
<dbReference type="SMART" id="SM00342">
    <property type="entry name" value="HTH_ARAC"/>
    <property type="match status" value="1"/>
</dbReference>
<evidence type="ECO:0000256" key="6">
    <source>
        <dbReference type="ARBA" id="ARBA00023125"/>
    </source>
</evidence>
<organism evidence="11 12">
    <name type="scientific">Salipaludibacillus neizhouensis</name>
    <dbReference type="NCBI Taxonomy" id="885475"/>
    <lineage>
        <taxon>Bacteria</taxon>
        <taxon>Bacillati</taxon>
        <taxon>Bacillota</taxon>
        <taxon>Bacilli</taxon>
        <taxon>Bacillales</taxon>
        <taxon>Bacillaceae</taxon>
    </lineage>
</organism>
<dbReference type="Gene3D" id="3.40.50.2300">
    <property type="match status" value="1"/>
</dbReference>
<feature type="domain" description="Response regulatory" evidence="10">
    <location>
        <begin position="2"/>
        <end position="119"/>
    </location>
</feature>
<evidence type="ECO:0000313" key="12">
    <source>
        <dbReference type="Proteomes" id="UP000281498"/>
    </source>
</evidence>
<evidence type="ECO:0000256" key="7">
    <source>
        <dbReference type="ARBA" id="ARBA00023163"/>
    </source>
</evidence>
<evidence type="ECO:0000256" key="8">
    <source>
        <dbReference type="PROSITE-ProRule" id="PRU00169"/>
    </source>
</evidence>
<dbReference type="EMBL" id="PDOE01000002">
    <property type="protein sequence ID" value="RKL68354.1"/>
    <property type="molecule type" value="Genomic_DNA"/>
</dbReference>
<dbReference type="InterPro" id="IPR009057">
    <property type="entry name" value="Homeodomain-like_sf"/>
</dbReference>
<gene>
    <name evidence="11" type="ORF">CR203_07690</name>
</gene>
<evidence type="ECO:0000256" key="2">
    <source>
        <dbReference type="ARBA" id="ARBA00022490"/>
    </source>
</evidence>
<keyword evidence="5" id="KW-0805">Transcription regulation</keyword>
<dbReference type="SUPFAM" id="SSF52172">
    <property type="entry name" value="CheY-like"/>
    <property type="match status" value="1"/>
</dbReference>
<dbReference type="GO" id="GO:0043565">
    <property type="term" value="F:sequence-specific DNA binding"/>
    <property type="evidence" value="ECO:0007669"/>
    <property type="project" value="InterPro"/>
</dbReference>
<dbReference type="PROSITE" id="PS50110">
    <property type="entry name" value="RESPONSE_REGULATORY"/>
    <property type="match status" value="1"/>
</dbReference>
<evidence type="ECO:0000313" key="11">
    <source>
        <dbReference type="EMBL" id="RKL68354.1"/>
    </source>
</evidence>
<keyword evidence="7" id="KW-0804">Transcription</keyword>
<proteinExistence type="predicted"/>
<keyword evidence="4" id="KW-0902">Two-component regulatory system</keyword>
<sequence length="514" mass="60307">MKAIIVDDEKHVREGLLLLADWAKFGIDTILEATNGEEATKLISEHQPAIIFTDMRMPRFDGIELLKWIDSANMNSKTIVISGYGDFKYTKNCITYGGFNYILKPINPVELNETLSRAVEEWNKENHDRLSTLENEKVVWDHLLSSCLDKSKLSKRIVSQIEKEFHVDVSVASYTIALIPMKMLIHKRYNEDFEGAFSAILTVCKEVLRSCSIQGVAFRNLLKEEELAILLWGDSDGADVMAKVISQIHQRKNVLCNVAIGPSSHQLVKAYETASTLLKQINLLDDNGVVIENILHPDVVHLFNYSEEIKWAIQSGSVDQIDSILERIFKVFKERKAFTWEQLETWEIQFDLLKEHWIKEYEIHKRDSLYKGINYWHDDGRFSLEAFQQEKKKEFHELINLVYNCKFQKEKNSMQLIEEYVRNNYQKNIKLQEIAERFFLSREYISRKFKREYQETITDYVTRIRIEKAKELLENPYLKIYDVAEAVGYQNDKYFIKVFKKIEGQTPSEFRNSF</sequence>
<evidence type="ECO:0000256" key="3">
    <source>
        <dbReference type="ARBA" id="ARBA00022553"/>
    </source>
</evidence>
<dbReference type="SUPFAM" id="SSF46689">
    <property type="entry name" value="Homeodomain-like"/>
    <property type="match status" value="2"/>
</dbReference>
<evidence type="ECO:0000256" key="5">
    <source>
        <dbReference type="ARBA" id="ARBA00023015"/>
    </source>
</evidence>
<protein>
    <recommendedName>
        <fullName evidence="13">DNA-binding response regulator</fullName>
    </recommendedName>
</protein>
<feature type="domain" description="HTH araC/xylS-type" evidence="9">
    <location>
        <begin position="415"/>
        <end position="513"/>
    </location>
</feature>
<evidence type="ECO:0008006" key="13">
    <source>
        <dbReference type="Google" id="ProtNLM"/>
    </source>
</evidence>
<dbReference type="GO" id="GO:0000160">
    <property type="term" value="P:phosphorelay signal transduction system"/>
    <property type="evidence" value="ECO:0007669"/>
    <property type="project" value="UniProtKB-KW"/>
</dbReference>
<keyword evidence="12" id="KW-1185">Reference proteome</keyword>
<dbReference type="OrthoDB" id="159632at2"/>
<dbReference type="PRINTS" id="PR00032">
    <property type="entry name" value="HTHARAC"/>
</dbReference>
<dbReference type="AlphaFoldDB" id="A0A3A9K5L5"/>
<dbReference type="PROSITE" id="PS01124">
    <property type="entry name" value="HTH_ARAC_FAMILY_2"/>
    <property type="match status" value="1"/>
</dbReference>
<dbReference type="InterPro" id="IPR018062">
    <property type="entry name" value="HTH_AraC-typ_CS"/>
</dbReference>
<dbReference type="Pfam" id="PF12833">
    <property type="entry name" value="HTH_18"/>
    <property type="match status" value="1"/>
</dbReference>